<keyword evidence="2" id="KW-1185">Reference proteome</keyword>
<proteinExistence type="predicted"/>
<evidence type="ECO:0000313" key="1">
    <source>
        <dbReference type="EMBL" id="KAK0734557.1"/>
    </source>
</evidence>
<reference evidence="1" key="1">
    <citation type="submission" date="2023-06" db="EMBL/GenBank/DDBJ databases">
        <title>Genome-scale phylogeny and comparative genomics of the fungal order Sordariales.</title>
        <authorList>
            <consortium name="Lawrence Berkeley National Laboratory"/>
            <person name="Hensen N."/>
            <person name="Bonometti L."/>
            <person name="Westerberg I."/>
            <person name="Brannstrom I.O."/>
            <person name="Guillou S."/>
            <person name="Cros-Aarteil S."/>
            <person name="Calhoun S."/>
            <person name="Haridas S."/>
            <person name="Kuo A."/>
            <person name="Mondo S."/>
            <person name="Pangilinan J."/>
            <person name="Riley R."/>
            <person name="LaButti K."/>
            <person name="Andreopoulos B."/>
            <person name="Lipzen A."/>
            <person name="Chen C."/>
            <person name="Yanf M."/>
            <person name="Daum C."/>
            <person name="Ng V."/>
            <person name="Clum A."/>
            <person name="Steindorff A."/>
            <person name="Ohm R."/>
            <person name="Martin F."/>
            <person name="Silar P."/>
            <person name="Natvig D."/>
            <person name="Lalanne C."/>
            <person name="Gautier V."/>
            <person name="Ament-velasquez S.L."/>
            <person name="Kruys A."/>
            <person name="Hutchinson M.I."/>
            <person name="Powell A.J."/>
            <person name="Barry K."/>
            <person name="Miller A.N."/>
            <person name="Grigoriev I.V."/>
            <person name="Debuchy R."/>
            <person name="Gladieux P."/>
            <person name="Thoren M.H."/>
            <person name="Johannesson H."/>
        </authorList>
    </citation>
    <scope>NUCLEOTIDE SEQUENCE</scope>
    <source>
        <strain evidence="1">SMH2392-1A</strain>
    </source>
</reference>
<comment type="caution">
    <text evidence="1">The sequence shown here is derived from an EMBL/GenBank/DDBJ whole genome shotgun (WGS) entry which is preliminary data.</text>
</comment>
<dbReference type="EMBL" id="JAUIRO010000001">
    <property type="protein sequence ID" value="KAK0734557.1"/>
    <property type="molecule type" value="Genomic_DNA"/>
</dbReference>
<sequence>MLSVAASAAAGPSCIPPVKRRGMTETTASPIYGPLADDRPRRNLAQVLLTEQNCEFRQKWKTMYLAEHEDVSGQGQTIARMKKITHLRNTVPEFVAYDQMYFDYTRSYWLVEMSSLRSKLGRPVDIPLFVGQCPVHVREAPGILPLSNPYIYVYDLDVHLDSRAVASDLAFLVYGAVEILYRDDKARRKDVRNIKSWPRDIGIDHAYTLKVVEVELTASRTAFPFSHAGFDHLPGL</sequence>
<accession>A0AA40EDP2</accession>
<dbReference type="GeneID" id="85331111"/>
<gene>
    <name evidence="1" type="ORF">B0T26DRAFT_867602</name>
</gene>
<dbReference type="Proteomes" id="UP001172101">
    <property type="component" value="Unassembled WGS sequence"/>
</dbReference>
<evidence type="ECO:0000313" key="2">
    <source>
        <dbReference type="Proteomes" id="UP001172101"/>
    </source>
</evidence>
<name>A0AA40EDP2_9PEZI</name>
<protein>
    <submittedName>
        <fullName evidence="1">Uncharacterized protein</fullName>
    </submittedName>
</protein>
<dbReference type="RefSeq" id="XP_060303434.1">
    <property type="nucleotide sequence ID" value="XM_060447841.1"/>
</dbReference>
<dbReference type="AlphaFoldDB" id="A0AA40EDP2"/>
<organism evidence="1 2">
    <name type="scientific">Lasiosphaeria miniovina</name>
    <dbReference type="NCBI Taxonomy" id="1954250"/>
    <lineage>
        <taxon>Eukaryota</taxon>
        <taxon>Fungi</taxon>
        <taxon>Dikarya</taxon>
        <taxon>Ascomycota</taxon>
        <taxon>Pezizomycotina</taxon>
        <taxon>Sordariomycetes</taxon>
        <taxon>Sordariomycetidae</taxon>
        <taxon>Sordariales</taxon>
        <taxon>Lasiosphaeriaceae</taxon>
        <taxon>Lasiosphaeria</taxon>
    </lineage>
</organism>